<protein>
    <submittedName>
        <fullName evidence="2">Uncharacterized protein</fullName>
    </submittedName>
</protein>
<dbReference type="AlphaFoldDB" id="A0A7D6ZNG5"/>
<dbReference type="EMBL" id="CP059399">
    <property type="protein sequence ID" value="QLY33960.1"/>
    <property type="molecule type" value="Genomic_DNA"/>
</dbReference>
<keyword evidence="3" id="KW-1185">Reference proteome</keyword>
<organism evidence="2 3">
    <name type="scientific">Nocardia huaxiensis</name>
    <dbReference type="NCBI Taxonomy" id="2755382"/>
    <lineage>
        <taxon>Bacteria</taxon>
        <taxon>Bacillati</taxon>
        <taxon>Actinomycetota</taxon>
        <taxon>Actinomycetes</taxon>
        <taxon>Mycobacteriales</taxon>
        <taxon>Nocardiaceae</taxon>
        <taxon>Nocardia</taxon>
    </lineage>
</organism>
<dbReference type="Proteomes" id="UP000515512">
    <property type="component" value="Chromosome"/>
</dbReference>
<dbReference type="KEGG" id="nhu:H0264_18545"/>
<feature type="region of interest" description="Disordered" evidence="1">
    <location>
        <begin position="292"/>
        <end position="316"/>
    </location>
</feature>
<sequence>MSCACGTEQAKGRGMCATHYAAFRRRQIAYGRWQPRVPADAVRAHVEAMGAAGVNPNQLAKLTGVGQPTLSRIMAAGPDKKIAAWVEQAVLAVPVPERAAEVTTNSALVPILGARRRFQALVASGYPAAQLARELGMTRNHRTIHSLMGHRADSDGRITQEIAAERERAVKALFDRLQLVPGSSAQARALGERRGWPLPIEWDENALDDPHAQPVRARWTPASARAERREQVAALTGCGLTKAQIAQQLGINTRLVDRDRHHLRTHDTSDRPAGGFAAEVADMAAVAVQARLDIDRRRTQGAAGSGGAPRDRRRTR</sequence>
<dbReference type="RefSeq" id="WP_181585124.1">
    <property type="nucleotide sequence ID" value="NZ_CP059399.1"/>
</dbReference>
<evidence type="ECO:0000313" key="3">
    <source>
        <dbReference type="Proteomes" id="UP000515512"/>
    </source>
</evidence>
<evidence type="ECO:0000313" key="2">
    <source>
        <dbReference type="EMBL" id="QLY33960.1"/>
    </source>
</evidence>
<proteinExistence type="predicted"/>
<reference evidence="2 3" key="1">
    <citation type="submission" date="2020-07" db="EMBL/GenBank/DDBJ databases">
        <authorList>
            <person name="Zhuang K."/>
            <person name="Ran Y."/>
        </authorList>
    </citation>
    <scope>NUCLEOTIDE SEQUENCE [LARGE SCALE GENOMIC DNA]</scope>
    <source>
        <strain evidence="2 3">WCH-YHL-001</strain>
    </source>
</reference>
<gene>
    <name evidence="2" type="ORF">H0264_18545</name>
</gene>
<evidence type="ECO:0000256" key="1">
    <source>
        <dbReference type="SAM" id="MobiDB-lite"/>
    </source>
</evidence>
<accession>A0A7D6ZNG5</accession>
<name>A0A7D6ZNG5_9NOCA</name>